<evidence type="ECO:0000313" key="5">
    <source>
        <dbReference type="Proteomes" id="UP001189624"/>
    </source>
</evidence>
<protein>
    <recommendedName>
        <fullName evidence="6">Late embryogenesis abundant protein LEA-2 subgroup domain-containing protein</fullName>
    </recommendedName>
</protein>
<dbReference type="Gramene" id="rna-AYBTSS11_LOCUS18297">
    <property type="protein sequence ID" value="CAJ1960625.1"/>
    <property type="gene ID" value="gene-AYBTSS11_LOCUS18297"/>
</dbReference>
<feature type="transmembrane region" description="Helical" evidence="3">
    <location>
        <begin position="29"/>
        <end position="59"/>
    </location>
</feature>
<sequence length="219" mass="24854">MPSHRHSRSTLSDIDSSIDHLDNGPYHPRWFACCVWSCLVVFFLIIVFLFLCITYLSFLKSGMPIVYLRSFNVTEFQVDKGSRKMNAVIGLGLLFSNTNDRLKLLYGPLFVDVRSEDMVLLGKNNVGAFSQMPLNDTNLEIITTVNNVDVDGYAADDLKEEFNANEMVFDVYAGGHIGFKVGKMEMNNVPFLASCHQIKMMDVDFERRPPCDIKLFASR</sequence>
<dbReference type="GO" id="GO:0005886">
    <property type="term" value="C:plasma membrane"/>
    <property type="evidence" value="ECO:0007669"/>
    <property type="project" value="TreeGrafter"/>
</dbReference>
<dbReference type="PANTHER" id="PTHR31234:SF32">
    <property type="entry name" value="LATE EMBRYOGENESIS ABUNDANT (LEA) HYDROXYPROLINE-RICH GLYCOPROTEIN FAMILY"/>
    <property type="match status" value="1"/>
</dbReference>
<dbReference type="EMBL" id="OY731403">
    <property type="protein sequence ID" value="CAJ1960625.1"/>
    <property type="molecule type" value="Genomic_DNA"/>
</dbReference>
<comment type="subcellular location">
    <subcellularLocation>
        <location evidence="1">Membrane</location>
    </subcellularLocation>
</comment>
<name>A0AA86SLS1_9FABA</name>
<organism evidence="4 5">
    <name type="scientific">Sphenostylis stenocarpa</name>
    <dbReference type="NCBI Taxonomy" id="92480"/>
    <lineage>
        <taxon>Eukaryota</taxon>
        <taxon>Viridiplantae</taxon>
        <taxon>Streptophyta</taxon>
        <taxon>Embryophyta</taxon>
        <taxon>Tracheophyta</taxon>
        <taxon>Spermatophyta</taxon>
        <taxon>Magnoliopsida</taxon>
        <taxon>eudicotyledons</taxon>
        <taxon>Gunneridae</taxon>
        <taxon>Pentapetalae</taxon>
        <taxon>rosids</taxon>
        <taxon>fabids</taxon>
        <taxon>Fabales</taxon>
        <taxon>Fabaceae</taxon>
        <taxon>Papilionoideae</taxon>
        <taxon>50 kb inversion clade</taxon>
        <taxon>NPAAA clade</taxon>
        <taxon>indigoferoid/millettioid clade</taxon>
        <taxon>Phaseoleae</taxon>
        <taxon>Sphenostylis</taxon>
    </lineage>
</organism>
<accession>A0AA86SLS1</accession>
<dbReference type="InterPro" id="IPR044839">
    <property type="entry name" value="NDR1-like"/>
</dbReference>
<keyword evidence="2 3" id="KW-0472">Membrane</keyword>
<keyword evidence="3" id="KW-0812">Transmembrane</keyword>
<reference evidence="4" key="1">
    <citation type="submission" date="2023-10" db="EMBL/GenBank/DDBJ databases">
        <authorList>
            <person name="Domelevo Entfellner J.-B."/>
        </authorList>
    </citation>
    <scope>NUCLEOTIDE SEQUENCE</scope>
</reference>
<dbReference type="Proteomes" id="UP001189624">
    <property type="component" value="Chromosome 6"/>
</dbReference>
<dbReference type="PANTHER" id="PTHR31234">
    <property type="entry name" value="LATE EMBRYOGENESIS ABUNDANT (LEA) HYDROXYPROLINE-RICH GLYCOPROTEIN FAMILY"/>
    <property type="match status" value="1"/>
</dbReference>
<evidence type="ECO:0000313" key="4">
    <source>
        <dbReference type="EMBL" id="CAJ1960625.1"/>
    </source>
</evidence>
<dbReference type="AlphaFoldDB" id="A0AA86SLS1"/>
<evidence type="ECO:0000256" key="2">
    <source>
        <dbReference type="ARBA" id="ARBA00023136"/>
    </source>
</evidence>
<proteinExistence type="predicted"/>
<gene>
    <name evidence="4" type="ORF">AYBTSS11_LOCUS18297</name>
</gene>
<evidence type="ECO:0000256" key="3">
    <source>
        <dbReference type="SAM" id="Phobius"/>
    </source>
</evidence>
<evidence type="ECO:0000256" key="1">
    <source>
        <dbReference type="ARBA" id="ARBA00004370"/>
    </source>
</evidence>
<keyword evidence="5" id="KW-1185">Reference proteome</keyword>
<evidence type="ECO:0008006" key="6">
    <source>
        <dbReference type="Google" id="ProtNLM"/>
    </source>
</evidence>
<keyword evidence="3" id="KW-1133">Transmembrane helix</keyword>
<dbReference type="GO" id="GO:0098542">
    <property type="term" value="P:defense response to other organism"/>
    <property type="evidence" value="ECO:0007669"/>
    <property type="project" value="InterPro"/>
</dbReference>